<proteinExistence type="inferred from homology"/>
<dbReference type="VEuPathDB" id="FungiDB:MAPG_10840"/>
<dbReference type="Pfam" id="PF22782">
    <property type="entry name" value="SDE2"/>
    <property type="match status" value="1"/>
</dbReference>
<reference evidence="13" key="5">
    <citation type="submission" date="2015-06" db="UniProtKB">
        <authorList>
            <consortium name="EnsemblFungi"/>
        </authorList>
    </citation>
    <scope>IDENTIFICATION</scope>
    <source>
        <strain evidence="13">ATCC 64411</strain>
    </source>
</reference>
<evidence type="ECO:0000313" key="12">
    <source>
        <dbReference type="EMBL" id="KLU91891.1"/>
    </source>
</evidence>
<evidence type="ECO:0000259" key="11">
    <source>
        <dbReference type="Pfam" id="PF22782"/>
    </source>
</evidence>
<keyword evidence="4" id="KW-0963">Cytoplasm</keyword>
<comment type="similarity">
    <text evidence="3">Belongs to the SDE2 family.</text>
</comment>
<dbReference type="GO" id="GO:0008380">
    <property type="term" value="P:RNA splicing"/>
    <property type="evidence" value="ECO:0007669"/>
    <property type="project" value="UniProtKB-KW"/>
</dbReference>
<keyword evidence="7" id="KW-0539">Nucleus</keyword>
<keyword evidence="8" id="KW-0131">Cell cycle</keyword>
<evidence type="ECO:0000256" key="7">
    <source>
        <dbReference type="ARBA" id="ARBA00023242"/>
    </source>
</evidence>
<feature type="region of interest" description="Disordered" evidence="9">
    <location>
        <begin position="208"/>
        <end position="282"/>
    </location>
</feature>
<evidence type="ECO:0000313" key="14">
    <source>
        <dbReference type="Proteomes" id="UP000011715"/>
    </source>
</evidence>
<evidence type="ECO:0000256" key="6">
    <source>
        <dbReference type="ARBA" id="ARBA00023187"/>
    </source>
</evidence>
<comment type="subcellular location">
    <subcellularLocation>
        <location evidence="2">Cytoplasm</location>
    </subcellularLocation>
    <subcellularLocation>
        <location evidence="1">Nucleus</location>
    </subcellularLocation>
</comment>
<gene>
    <name evidence="12" type="ORF">MAPG_10840</name>
</gene>
<reference evidence="12" key="3">
    <citation type="submission" date="2011-03" db="EMBL/GenBank/DDBJ databases">
        <title>Annotation of Magnaporthe poae ATCC 64411.</title>
        <authorList>
            <person name="Ma L.-J."/>
            <person name="Dead R."/>
            <person name="Young S.K."/>
            <person name="Zeng Q."/>
            <person name="Gargeya S."/>
            <person name="Fitzgerald M."/>
            <person name="Haas B."/>
            <person name="Abouelleil A."/>
            <person name="Alvarado L."/>
            <person name="Arachchi H.M."/>
            <person name="Berlin A."/>
            <person name="Brown A."/>
            <person name="Chapman S.B."/>
            <person name="Chen Z."/>
            <person name="Dunbar C."/>
            <person name="Freedman E."/>
            <person name="Gearin G."/>
            <person name="Gellesch M."/>
            <person name="Goldberg J."/>
            <person name="Griggs A."/>
            <person name="Gujja S."/>
            <person name="Heiman D."/>
            <person name="Howarth C."/>
            <person name="Larson L."/>
            <person name="Lui A."/>
            <person name="MacDonald P.J.P."/>
            <person name="Mehta T."/>
            <person name="Montmayeur A."/>
            <person name="Murphy C."/>
            <person name="Neiman D."/>
            <person name="Pearson M."/>
            <person name="Priest M."/>
            <person name="Roberts A."/>
            <person name="Saif S."/>
            <person name="Shea T."/>
            <person name="Shenoy N."/>
            <person name="Sisk P."/>
            <person name="Stolte C."/>
            <person name="Sykes S."/>
            <person name="Yandava C."/>
            <person name="Wortman J."/>
            <person name="Nusbaum C."/>
            <person name="Birren B."/>
        </authorList>
    </citation>
    <scope>NUCLEOTIDE SEQUENCE</scope>
    <source>
        <strain evidence="12">ATCC 64411</strain>
    </source>
</reference>
<dbReference type="OrthoDB" id="547031at2759"/>
<dbReference type="STRING" id="644358.A0A0C4EDN4"/>
<dbReference type="PANTHER" id="PTHR12786">
    <property type="entry name" value="SPLICING FACTOR SF3A-RELATED"/>
    <property type="match status" value="1"/>
</dbReference>
<feature type="region of interest" description="Disordered" evidence="9">
    <location>
        <begin position="94"/>
        <end position="123"/>
    </location>
</feature>
<dbReference type="EMBL" id="GL876978">
    <property type="protein sequence ID" value="KLU91891.1"/>
    <property type="molecule type" value="Genomic_DNA"/>
</dbReference>
<sequence>MRTVNILVSASGLCASSTISFPLQSTAATSDIWHGVEDRLPNHHHRLVLTTHSRREILPTSSISVASLLQDSHDDFLPLRLSVPVLGGKGGFGSQLRAAGGRMSSRKKNQGENNGSSRSLDGRRVRTVTEAKALAEYLAIKPDMDRKEKEKRRKRWEKIVEMTEKKEYDIKHNKGRLDGKWVEDKEEAGERTRDAVLAAMKMGNITDNLAAKPGGASKAPENEAGSSSDADGVDEGGSSAATSPPSEPEKKTVPASTSKAKRFAGFDDDDEFMSSSDEEDGK</sequence>
<evidence type="ECO:0000256" key="9">
    <source>
        <dbReference type="SAM" id="MobiDB-lite"/>
    </source>
</evidence>
<accession>A0A0C4EDN4</accession>
<keyword evidence="6" id="KW-0508">mRNA splicing</keyword>
<feature type="domain" description="SDE2-like" evidence="11">
    <location>
        <begin position="87"/>
        <end position="196"/>
    </location>
</feature>
<dbReference type="EMBL" id="ADBL01002676">
    <property type="status" value="NOT_ANNOTATED_CDS"/>
    <property type="molecule type" value="Genomic_DNA"/>
</dbReference>
<protein>
    <submittedName>
        <fullName evidence="12 13">Uncharacterized protein</fullName>
    </submittedName>
</protein>
<feature type="compositionally biased region" description="Acidic residues" evidence="9">
    <location>
        <begin position="266"/>
        <end position="282"/>
    </location>
</feature>
<dbReference type="EnsemblFungi" id="MAPG_10840T0">
    <property type="protein sequence ID" value="MAPG_10840T0"/>
    <property type="gene ID" value="MAPG_10840"/>
</dbReference>
<evidence type="ECO:0000256" key="5">
    <source>
        <dbReference type="ARBA" id="ARBA00022664"/>
    </source>
</evidence>
<dbReference type="PANTHER" id="PTHR12786:SF1">
    <property type="entry name" value="SPLICING REGULATOR SDE2"/>
    <property type="match status" value="1"/>
</dbReference>
<dbReference type="GO" id="GO:0005634">
    <property type="term" value="C:nucleus"/>
    <property type="evidence" value="ECO:0007669"/>
    <property type="project" value="UniProtKB-SubCell"/>
</dbReference>
<name>A0A0C4EDN4_MAGP6</name>
<evidence type="ECO:0000256" key="3">
    <source>
        <dbReference type="ARBA" id="ARBA00008726"/>
    </source>
</evidence>
<dbReference type="InterPro" id="IPR053822">
    <property type="entry name" value="SDE2-like_dom"/>
</dbReference>
<dbReference type="GO" id="GO:0005737">
    <property type="term" value="C:cytoplasm"/>
    <property type="evidence" value="ECO:0007669"/>
    <property type="project" value="UniProtKB-SubCell"/>
</dbReference>
<dbReference type="Proteomes" id="UP000011715">
    <property type="component" value="Unassembled WGS sequence"/>
</dbReference>
<evidence type="ECO:0000256" key="1">
    <source>
        <dbReference type="ARBA" id="ARBA00004123"/>
    </source>
</evidence>
<keyword evidence="14" id="KW-1185">Reference proteome</keyword>
<reference evidence="14" key="2">
    <citation type="submission" date="2010-05" db="EMBL/GenBank/DDBJ databases">
        <title>The genome sequence of Magnaporthe poae strain ATCC 64411.</title>
        <authorList>
            <person name="Ma L.-J."/>
            <person name="Dead R."/>
            <person name="Young S."/>
            <person name="Zeng Q."/>
            <person name="Koehrsen M."/>
            <person name="Alvarado L."/>
            <person name="Berlin A."/>
            <person name="Chapman S.B."/>
            <person name="Chen Z."/>
            <person name="Freedman E."/>
            <person name="Gellesch M."/>
            <person name="Goldberg J."/>
            <person name="Griggs A."/>
            <person name="Gujja S."/>
            <person name="Heilman E.R."/>
            <person name="Heiman D."/>
            <person name="Hepburn T."/>
            <person name="Howarth C."/>
            <person name="Jen D."/>
            <person name="Larson L."/>
            <person name="Mehta T."/>
            <person name="Neiman D."/>
            <person name="Pearson M."/>
            <person name="Roberts A."/>
            <person name="Saif S."/>
            <person name="Shea T."/>
            <person name="Shenoy N."/>
            <person name="Sisk P."/>
            <person name="Stolte C."/>
            <person name="Sykes S."/>
            <person name="Walk T."/>
            <person name="White J."/>
            <person name="Yandava C."/>
            <person name="Haas B."/>
            <person name="Nusbaum C."/>
            <person name="Birren B."/>
        </authorList>
    </citation>
    <scope>NUCLEOTIDE SEQUENCE [LARGE SCALE GENOMIC DNA]</scope>
    <source>
        <strain evidence="14">ATCC 64411 / 73-15</strain>
    </source>
</reference>
<dbReference type="Pfam" id="PF13019">
    <property type="entry name" value="Sde2_N_Ubi_yeast"/>
    <property type="match status" value="1"/>
</dbReference>
<reference evidence="12" key="1">
    <citation type="submission" date="2010-05" db="EMBL/GenBank/DDBJ databases">
        <title>The Genome Sequence of Magnaporthe poae strain ATCC 64411.</title>
        <authorList>
            <consortium name="The Broad Institute Genome Sequencing Platform"/>
            <consortium name="Broad Institute Genome Sequencing Center for Infectious Disease"/>
            <person name="Ma L.-J."/>
            <person name="Dead R."/>
            <person name="Young S."/>
            <person name="Zeng Q."/>
            <person name="Koehrsen M."/>
            <person name="Alvarado L."/>
            <person name="Berlin A."/>
            <person name="Chapman S.B."/>
            <person name="Chen Z."/>
            <person name="Freedman E."/>
            <person name="Gellesch M."/>
            <person name="Goldberg J."/>
            <person name="Griggs A."/>
            <person name="Gujja S."/>
            <person name="Heilman E.R."/>
            <person name="Heiman D."/>
            <person name="Hepburn T."/>
            <person name="Howarth C."/>
            <person name="Jen D."/>
            <person name="Larson L."/>
            <person name="Mehta T."/>
            <person name="Neiman D."/>
            <person name="Pearson M."/>
            <person name="Roberts A."/>
            <person name="Saif S."/>
            <person name="Shea T."/>
            <person name="Shenoy N."/>
            <person name="Sisk P."/>
            <person name="Stolte C."/>
            <person name="Sykes S."/>
            <person name="Walk T."/>
            <person name="White J."/>
            <person name="Yandava C."/>
            <person name="Haas B."/>
            <person name="Nusbaum C."/>
            <person name="Birren B."/>
        </authorList>
    </citation>
    <scope>NUCLEOTIDE SEQUENCE</scope>
    <source>
        <strain evidence="12">ATCC 64411</strain>
    </source>
</reference>
<dbReference type="eggNOG" id="KOG2827">
    <property type="taxonomic scope" value="Eukaryota"/>
</dbReference>
<evidence type="ECO:0000259" key="10">
    <source>
        <dbReference type="Pfam" id="PF13019"/>
    </source>
</evidence>
<dbReference type="InterPro" id="IPR051421">
    <property type="entry name" value="RNA_Proc_DNA_Dmg_Regulator"/>
</dbReference>
<dbReference type="GO" id="GO:0006397">
    <property type="term" value="P:mRNA processing"/>
    <property type="evidence" value="ECO:0007669"/>
    <property type="project" value="UniProtKB-KW"/>
</dbReference>
<evidence type="ECO:0000256" key="4">
    <source>
        <dbReference type="ARBA" id="ARBA00022490"/>
    </source>
</evidence>
<organism evidence="13 14">
    <name type="scientific">Magnaporthiopsis poae (strain ATCC 64411 / 73-15)</name>
    <name type="common">Kentucky bluegrass fungus</name>
    <name type="synonym">Magnaporthe poae</name>
    <dbReference type="NCBI Taxonomy" id="644358"/>
    <lineage>
        <taxon>Eukaryota</taxon>
        <taxon>Fungi</taxon>
        <taxon>Dikarya</taxon>
        <taxon>Ascomycota</taxon>
        <taxon>Pezizomycotina</taxon>
        <taxon>Sordariomycetes</taxon>
        <taxon>Sordariomycetidae</taxon>
        <taxon>Magnaporthales</taxon>
        <taxon>Magnaporthaceae</taxon>
        <taxon>Magnaporthiopsis</taxon>
    </lineage>
</organism>
<evidence type="ECO:0000313" key="13">
    <source>
        <dbReference type="EnsemblFungi" id="MAPG_10840T0"/>
    </source>
</evidence>
<feature type="domain" description="Sde2 ubiquitin" evidence="10">
    <location>
        <begin position="4"/>
        <end position="86"/>
    </location>
</feature>
<evidence type="ECO:0000256" key="2">
    <source>
        <dbReference type="ARBA" id="ARBA00004496"/>
    </source>
</evidence>
<dbReference type="OMA" id="RAPWIQN"/>
<keyword evidence="5" id="KW-0507">mRNA processing</keyword>
<reference evidence="13" key="4">
    <citation type="journal article" date="2015" name="G3 (Bethesda)">
        <title>Genome sequences of three phytopathogenic species of the Magnaporthaceae family of fungi.</title>
        <authorList>
            <person name="Okagaki L.H."/>
            <person name="Nunes C.C."/>
            <person name="Sailsbery J."/>
            <person name="Clay B."/>
            <person name="Brown D."/>
            <person name="John T."/>
            <person name="Oh Y."/>
            <person name="Young N."/>
            <person name="Fitzgerald M."/>
            <person name="Haas B.J."/>
            <person name="Zeng Q."/>
            <person name="Young S."/>
            <person name="Adiconis X."/>
            <person name="Fan L."/>
            <person name="Levin J.Z."/>
            <person name="Mitchell T.K."/>
            <person name="Okubara P.A."/>
            <person name="Farman M.L."/>
            <person name="Kohn L.M."/>
            <person name="Birren B."/>
            <person name="Ma L.-J."/>
            <person name="Dean R.A."/>
        </authorList>
    </citation>
    <scope>NUCLEOTIDE SEQUENCE</scope>
    <source>
        <strain evidence="13">ATCC 64411 / 73-15</strain>
    </source>
</reference>
<dbReference type="AlphaFoldDB" id="A0A0C4EDN4"/>
<evidence type="ECO:0000256" key="8">
    <source>
        <dbReference type="ARBA" id="ARBA00023306"/>
    </source>
</evidence>
<dbReference type="InterPro" id="IPR024974">
    <property type="entry name" value="Sde2_N"/>
</dbReference>